<feature type="compositionally biased region" description="Low complexity" evidence="1">
    <location>
        <begin position="183"/>
        <end position="196"/>
    </location>
</feature>
<feature type="non-terminal residue" evidence="2">
    <location>
        <position position="1"/>
    </location>
</feature>
<evidence type="ECO:0000313" key="3">
    <source>
        <dbReference type="Proteomes" id="UP000054007"/>
    </source>
</evidence>
<dbReference type="STRING" id="1314674.A0A0D7B5K8"/>
<organism evidence="2 3">
    <name type="scientific">Cylindrobasidium torrendii FP15055 ss-10</name>
    <dbReference type="NCBI Taxonomy" id="1314674"/>
    <lineage>
        <taxon>Eukaryota</taxon>
        <taxon>Fungi</taxon>
        <taxon>Dikarya</taxon>
        <taxon>Basidiomycota</taxon>
        <taxon>Agaricomycotina</taxon>
        <taxon>Agaricomycetes</taxon>
        <taxon>Agaricomycetidae</taxon>
        <taxon>Agaricales</taxon>
        <taxon>Marasmiineae</taxon>
        <taxon>Physalacriaceae</taxon>
        <taxon>Cylindrobasidium</taxon>
    </lineage>
</organism>
<gene>
    <name evidence="2" type="ORF">CYLTODRAFT_412536</name>
</gene>
<evidence type="ECO:0000256" key="1">
    <source>
        <dbReference type="SAM" id="MobiDB-lite"/>
    </source>
</evidence>
<feature type="region of interest" description="Disordered" evidence="1">
    <location>
        <begin position="68"/>
        <end position="120"/>
    </location>
</feature>
<accession>A0A0D7B5K8</accession>
<keyword evidence="3" id="KW-1185">Reference proteome</keyword>
<feature type="compositionally biased region" description="Basic and acidic residues" evidence="1">
    <location>
        <begin position="255"/>
        <end position="275"/>
    </location>
</feature>
<name>A0A0D7B5K8_9AGAR</name>
<dbReference type="Proteomes" id="UP000054007">
    <property type="component" value="Unassembled WGS sequence"/>
</dbReference>
<protein>
    <submittedName>
        <fullName evidence="2">Uncharacterized protein</fullName>
    </submittedName>
</protein>
<sequence length="345" mass="37314">VRVVESDDSAPVWIAQRRAHAFPPVPHPRGTISLTAEYLAEPAFSLEDRERLLSSRIRNEEAEEINDFMPTIRASSSSRPTSVISSSPAGRASVLSASPALGSSPARRPHPHPFKSDTLSGSLSSVNAGLPGLVVGNNTASSSLKETFPKPSPSSGASPASGSPLQPRKRYSSSFGPRYAAKSDGSASPSGSSVSVNERRRWPNEDTEDVQLSQFVQDIDARKPLRATAPAPASPPKFTTSPKTSPRMISSPLAGRERRESALSRESLSRRTSLRERDETIGLGLRGQEVLTEQGDIERELDRLNDEFLDSLKGLGSGREPICSDEDESFALPIMTRFEVRIDID</sequence>
<feature type="compositionally biased region" description="Low complexity" evidence="1">
    <location>
        <begin position="153"/>
        <end position="164"/>
    </location>
</feature>
<proteinExistence type="predicted"/>
<dbReference type="OrthoDB" id="70161at2759"/>
<dbReference type="EMBL" id="KN880587">
    <property type="protein sequence ID" value="KIY65500.1"/>
    <property type="molecule type" value="Genomic_DNA"/>
</dbReference>
<evidence type="ECO:0000313" key="2">
    <source>
        <dbReference type="EMBL" id="KIY65500.1"/>
    </source>
</evidence>
<feature type="compositionally biased region" description="Low complexity" evidence="1">
    <location>
        <begin position="71"/>
        <end position="106"/>
    </location>
</feature>
<reference evidence="2 3" key="1">
    <citation type="journal article" date="2015" name="Fungal Genet. Biol.">
        <title>Evolution of novel wood decay mechanisms in Agaricales revealed by the genome sequences of Fistulina hepatica and Cylindrobasidium torrendii.</title>
        <authorList>
            <person name="Floudas D."/>
            <person name="Held B.W."/>
            <person name="Riley R."/>
            <person name="Nagy L.G."/>
            <person name="Koehler G."/>
            <person name="Ransdell A.S."/>
            <person name="Younus H."/>
            <person name="Chow J."/>
            <person name="Chiniquy J."/>
            <person name="Lipzen A."/>
            <person name="Tritt A."/>
            <person name="Sun H."/>
            <person name="Haridas S."/>
            <person name="LaButti K."/>
            <person name="Ohm R.A."/>
            <person name="Kues U."/>
            <person name="Blanchette R.A."/>
            <person name="Grigoriev I.V."/>
            <person name="Minto R.E."/>
            <person name="Hibbett D.S."/>
        </authorList>
    </citation>
    <scope>NUCLEOTIDE SEQUENCE [LARGE SCALE GENOMIC DNA]</scope>
    <source>
        <strain evidence="2 3">FP15055 ss-10</strain>
    </source>
</reference>
<dbReference type="AlphaFoldDB" id="A0A0D7B5K8"/>
<feature type="region of interest" description="Disordered" evidence="1">
    <location>
        <begin position="137"/>
        <end position="275"/>
    </location>
</feature>
<feature type="compositionally biased region" description="Low complexity" evidence="1">
    <location>
        <begin position="227"/>
        <end position="246"/>
    </location>
</feature>